<dbReference type="AlphaFoldDB" id="A0A836A992"/>
<feature type="region of interest" description="Disordered" evidence="1">
    <location>
        <begin position="56"/>
        <end position="81"/>
    </location>
</feature>
<proteinExistence type="predicted"/>
<sequence>MLSQWRWKQCVHDCPGGPVGKNPPVNAGDTGNLIWGQAQVLPTGRIPGSLINLTVEKQESQRQRSSHSGKGCNFMQKSNAG</sequence>
<dbReference type="EMBL" id="JAEMGP010000003">
    <property type="protein sequence ID" value="KAG5211562.1"/>
    <property type="molecule type" value="Genomic_DNA"/>
</dbReference>
<evidence type="ECO:0000256" key="1">
    <source>
        <dbReference type="SAM" id="MobiDB-lite"/>
    </source>
</evidence>
<dbReference type="Proteomes" id="UP000664991">
    <property type="component" value="Unassembled WGS sequence"/>
</dbReference>
<gene>
    <name evidence="2" type="ORF">JEQ12_013991</name>
</gene>
<evidence type="ECO:0000313" key="3">
    <source>
        <dbReference type="Proteomes" id="UP000664991"/>
    </source>
</evidence>
<organism evidence="2 3">
    <name type="scientific">Ovis aries</name>
    <name type="common">Sheep</name>
    <dbReference type="NCBI Taxonomy" id="9940"/>
    <lineage>
        <taxon>Eukaryota</taxon>
        <taxon>Metazoa</taxon>
        <taxon>Chordata</taxon>
        <taxon>Craniata</taxon>
        <taxon>Vertebrata</taxon>
        <taxon>Euteleostomi</taxon>
        <taxon>Mammalia</taxon>
        <taxon>Eutheria</taxon>
        <taxon>Laurasiatheria</taxon>
        <taxon>Artiodactyla</taxon>
        <taxon>Ruminantia</taxon>
        <taxon>Pecora</taxon>
        <taxon>Bovidae</taxon>
        <taxon>Caprinae</taxon>
        <taxon>Ovis</taxon>
    </lineage>
</organism>
<protein>
    <submittedName>
        <fullName evidence="2">Uncharacterized protein</fullName>
    </submittedName>
</protein>
<evidence type="ECO:0000313" key="2">
    <source>
        <dbReference type="EMBL" id="KAG5211562.1"/>
    </source>
</evidence>
<reference evidence="2 3" key="1">
    <citation type="submission" date="2020-12" db="EMBL/GenBank/DDBJ databases">
        <title>De novo assembly of Tibetan sheep genome.</title>
        <authorList>
            <person name="Li X."/>
        </authorList>
    </citation>
    <scope>NUCLEOTIDE SEQUENCE [LARGE SCALE GENOMIC DNA]</scope>
    <source>
        <tissue evidence="2">Heart</tissue>
    </source>
</reference>
<accession>A0A836A992</accession>
<comment type="caution">
    <text evidence="2">The sequence shown here is derived from an EMBL/GenBank/DDBJ whole genome shotgun (WGS) entry which is preliminary data.</text>
</comment>
<name>A0A836A992_SHEEP</name>